<sequence length="104" mass="12332">MSMQDWALAYIALAFIAANLPWLSDRLFFFRAMANEKALQWYLLEWLVMYVIVGIIGISIEYNLDGRIHDQGWEFYTVALCMFTVFAIPGFIWRFNIRPILRRS</sequence>
<proteinExistence type="predicted"/>
<feature type="transmembrane region" description="Helical" evidence="1">
    <location>
        <begin position="75"/>
        <end position="95"/>
    </location>
</feature>
<dbReference type="EMBL" id="MASQ01000076">
    <property type="protein sequence ID" value="OCB03183.1"/>
    <property type="molecule type" value="Genomic_DNA"/>
</dbReference>
<keyword evidence="7" id="KW-1185">Reference proteome</keyword>
<dbReference type="Proteomes" id="UP000193925">
    <property type="component" value="Chromosome AFERRI"/>
</dbReference>
<reference evidence="2" key="1">
    <citation type="submission" date="2014-03" db="EMBL/GenBank/DDBJ databases">
        <authorList>
            <person name="Genoscope - CEA"/>
        </authorList>
    </citation>
    <scope>NUCLEOTIDE SEQUENCE [LARGE SCALE GENOMIC DNA]</scope>
    <source>
        <strain evidence="2">CF27</strain>
    </source>
</reference>
<evidence type="ECO:0000313" key="2">
    <source>
        <dbReference type="EMBL" id="CDQ09030.1"/>
    </source>
</evidence>
<dbReference type="EMBL" id="CCCS020000007">
    <property type="protein sequence ID" value="CDQ09030.1"/>
    <property type="molecule type" value="Genomic_DNA"/>
</dbReference>
<evidence type="ECO:0000313" key="3">
    <source>
        <dbReference type="EMBL" id="OCB03183.1"/>
    </source>
</evidence>
<name>A0A060UKP4_9PROT</name>
<dbReference type="EMBL" id="CP059488">
    <property type="protein sequence ID" value="QQD73403.1"/>
    <property type="molecule type" value="Genomic_DNA"/>
</dbReference>
<reference evidence="2" key="2">
    <citation type="submission" date="2014-07" db="EMBL/GenBank/DDBJ databases">
        <title>Initial genome analysis of the psychrotolerant acidophile Acidithiobacillus ferrivorans CF27: insights into iron and sulfur oxidation pathways and into biofilm formation.</title>
        <authorList>
            <person name="Talla E."/>
            <person name="Hedrich S."/>
            <person name="Mangenot S."/>
            <person name="Ji B."/>
            <person name="Johnson D.B."/>
            <person name="Barbe V."/>
            <person name="Bonnefoy V."/>
        </authorList>
    </citation>
    <scope>NUCLEOTIDE SEQUENCE [LARGE SCALE GENOMIC DNA]</scope>
    <source>
        <strain evidence="2">CF27</strain>
    </source>
</reference>
<keyword evidence="1" id="KW-0472">Membrane</keyword>
<dbReference type="PIRSF" id="PIRSF019883">
    <property type="entry name" value="UCP019883"/>
    <property type="match status" value="1"/>
</dbReference>
<evidence type="ECO:0000313" key="8">
    <source>
        <dbReference type="Proteomes" id="UP000595420"/>
    </source>
</evidence>
<evidence type="ECO:0000313" key="6">
    <source>
        <dbReference type="Proteomes" id="UP000093129"/>
    </source>
</evidence>
<evidence type="ECO:0000313" key="5">
    <source>
        <dbReference type="EMBL" id="SMH65639.1"/>
    </source>
</evidence>
<feature type="transmembrane region" description="Helical" evidence="1">
    <location>
        <begin position="6"/>
        <end position="29"/>
    </location>
</feature>
<reference evidence="5 7" key="4">
    <citation type="submission" date="2017-03" db="EMBL/GenBank/DDBJ databases">
        <authorList>
            <person name="Regsiter A."/>
            <person name="William W."/>
        </authorList>
    </citation>
    <scope>NUCLEOTIDE SEQUENCE [LARGE SCALE GENOMIC DNA]</scope>
    <source>
        <strain evidence="5">PRJEB5721</strain>
    </source>
</reference>
<dbReference type="Pfam" id="PF10993">
    <property type="entry name" value="DUF2818"/>
    <property type="match status" value="1"/>
</dbReference>
<feature type="transmembrane region" description="Helical" evidence="1">
    <location>
        <begin position="41"/>
        <end position="60"/>
    </location>
</feature>
<keyword evidence="1" id="KW-0812">Transmembrane</keyword>
<evidence type="ECO:0000313" key="4">
    <source>
        <dbReference type="EMBL" id="QQD73403.1"/>
    </source>
</evidence>
<accession>A0A060UKP4</accession>
<protein>
    <submittedName>
        <fullName evidence="4">DUF2818 family protein</fullName>
    </submittedName>
</protein>
<dbReference type="AlphaFoldDB" id="A0A060UKP4"/>
<dbReference type="InterPro" id="IPR016768">
    <property type="entry name" value="UCP019883"/>
</dbReference>
<gene>
    <name evidence="2" type="ORF">AFERRI_150035</name>
    <name evidence="5" type="ORF">AFERRI_20422</name>
    <name evidence="3" type="ORF">BBC27_09235</name>
    <name evidence="4" type="ORF">H2515_03705</name>
</gene>
<organism evidence="2">
    <name type="scientific">Acidithiobacillus ferrivorans</name>
    <dbReference type="NCBI Taxonomy" id="160808"/>
    <lineage>
        <taxon>Bacteria</taxon>
        <taxon>Pseudomonadati</taxon>
        <taxon>Pseudomonadota</taxon>
        <taxon>Acidithiobacillia</taxon>
        <taxon>Acidithiobacillales</taxon>
        <taxon>Acidithiobacillaceae</taxon>
        <taxon>Acidithiobacillus</taxon>
    </lineage>
</organism>
<evidence type="ECO:0000313" key="7">
    <source>
        <dbReference type="Proteomes" id="UP000193925"/>
    </source>
</evidence>
<dbReference type="Proteomes" id="UP000595420">
    <property type="component" value="Chromosome"/>
</dbReference>
<dbReference type="Proteomes" id="UP000093129">
    <property type="component" value="Unassembled WGS sequence"/>
</dbReference>
<keyword evidence="1" id="KW-1133">Transmembrane helix</keyword>
<evidence type="ECO:0000256" key="1">
    <source>
        <dbReference type="SAM" id="Phobius"/>
    </source>
</evidence>
<dbReference type="RefSeq" id="WP_035191394.1">
    <property type="nucleotide sequence ID" value="NZ_CCCS020000007.1"/>
</dbReference>
<dbReference type="EMBL" id="LT841305">
    <property type="protein sequence ID" value="SMH65639.1"/>
    <property type="molecule type" value="Genomic_DNA"/>
</dbReference>
<reference evidence="4 8" key="5">
    <citation type="submission" date="2020-07" db="EMBL/GenBank/DDBJ databases">
        <title>Complete genome sequence analysis of Acidithiobacillus ferrivorans XJFY6S-08 reveals extreme environmental adaptation to alpine acid mine drainage.</title>
        <authorList>
            <person name="Yan L."/>
            <person name="Ni Y."/>
        </authorList>
    </citation>
    <scope>NUCLEOTIDE SEQUENCE [LARGE SCALE GENOMIC DNA]</scope>
    <source>
        <strain evidence="4 8">XJFY6S-08</strain>
    </source>
</reference>
<reference evidence="3 6" key="3">
    <citation type="submission" date="2016-07" db="EMBL/GenBank/DDBJ databases">
        <title>Draft genome of a psychrotolerant acidophile Acidithiobacillus ferrivorans strain YL15.</title>
        <authorList>
            <person name="Peng T."/>
            <person name="Ma L."/>
            <person name="Nan M."/>
            <person name="An N."/>
            <person name="Wang M."/>
            <person name="Qiu G."/>
            <person name="Zeng W."/>
        </authorList>
    </citation>
    <scope>NUCLEOTIDE SEQUENCE [LARGE SCALE GENOMIC DNA]</scope>
    <source>
        <strain evidence="3 6">YL15</strain>
    </source>
</reference>